<dbReference type="Proteomes" id="UP001385951">
    <property type="component" value="Unassembled WGS sequence"/>
</dbReference>
<organism evidence="2 3">
    <name type="scientific">Cerrena zonata</name>
    <dbReference type="NCBI Taxonomy" id="2478898"/>
    <lineage>
        <taxon>Eukaryota</taxon>
        <taxon>Fungi</taxon>
        <taxon>Dikarya</taxon>
        <taxon>Basidiomycota</taxon>
        <taxon>Agaricomycotina</taxon>
        <taxon>Agaricomycetes</taxon>
        <taxon>Polyporales</taxon>
        <taxon>Cerrenaceae</taxon>
        <taxon>Cerrena</taxon>
    </lineage>
</organism>
<keyword evidence="3" id="KW-1185">Reference proteome</keyword>
<comment type="caution">
    <text evidence="2">The sequence shown here is derived from an EMBL/GenBank/DDBJ whole genome shotgun (WGS) entry which is preliminary data.</text>
</comment>
<reference evidence="2 3" key="1">
    <citation type="submission" date="2022-09" db="EMBL/GenBank/DDBJ databases">
        <authorList>
            <person name="Palmer J.M."/>
        </authorList>
    </citation>
    <scope>NUCLEOTIDE SEQUENCE [LARGE SCALE GENOMIC DNA]</scope>
    <source>
        <strain evidence="2 3">DSM 7382</strain>
    </source>
</reference>
<proteinExistence type="predicted"/>
<evidence type="ECO:0000313" key="2">
    <source>
        <dbReference type="EMBL" id="KAK7681798.1"/>
    </source>
</evidence>
<evidence type="ECO:0000256" key="1">
    <source>
        <dbReference type="SAM" id="MobiDB-lite"/>
    </source>
</evidence>
<gene>
    <name evidence="2" type="ORF">QCA50_015145</name>
</gene>
<dbReference type="EMBL" id="JASBNA010000039">
    <property type="protein sequence ID" value="KAK7681798.1"/>
    <property type="molecule type" value="Genomic_DNA"/>
</dbReference>
<name>A0AAW0FW31_9APHY</name>
<sequence length="164" mass="18066">MLFVKLKVFLNKRSASRKPTRNPQTTPNPSLPEHNLSISQRVGAPPRPSSLVVLANTSRGEDAETLFPQLFMEEVSRNCIFEIERPLSVGHLKALAAGGIRMSELKSLLTTECMDLSSIETFDVVVPLRITNSQTSIAIEAPKETQVCLSETLCNNLIAFETTP</sequence>
<feature type="region of interest" description="Disordered" evidence="1">
    <location>
        <begin position="14"/>
        <end position="45"/>
    </location>
</feature>
<evidence type="ECO:0000313" key="3">
    <source>
        <dbReference type="Proteomes" id="UP001385951"/>
    </source>
</evidence>
<accession>A0AAW0FW31</accession>
<protein>
    <submittedName>
        <fullName evidence="2">Uncharacterized protein</fullName>
    </submittedName>
</protein>
<dbReference type="AlphaFoldDB" id="A0AAW0FW31"/>